<name>A0A286RER8_9BACT</name>
<gene>
    <name evidence="4" type="ORF">THTE_1854</name>
</gene>
<dbReference type="Gene3D" id="3.60.15.10">
    <property type="entry name" value="Ribonuclease Z/Hydroxyacylglutathione hydrolase-like"/>
    <property type="match status" value="1"/>
</dbReference>
<evidence type="ECO:0000256" key="2">
    <source>
        <dbReference type="HAMAP-Rule" id="MF_00457"/>
    </source>
</evidence>
<dbReference type="PANTHER" id="PTHR43546:SF3">
    <property type="entry name" value="UPF0173 METAL-DEPENDENT HYDROLASE MJ1163"/>
    <property type="match status" value="1"/>
</dbReference>
<dbReference type="KEGG" id="ttf:THTE_1854"/>
<keyword evidence="1 2" id="KW-0378">Hydrolase</keyword>
<accession>A0A286RER8</accession>
<dbReference type="Pfam" id="PF12706">
    <property type="entry name" value="Lactamase_B_2"/>
    <property type="match status" value="1"/>
</dbReference>
<dbReference type="RefSeq" id="WP_095414770.1">
    <property type="nucleotide sequence ID" value="NZ_CP018477.1"/>
</dbReference>
<comment type="similarity">
    <text evidence="2">Belongs to the UPF0173 family.</text>
</comment>
<protein>
    <recommendedName>
        <fullName evidence="2">UPF0173 metal-dependent hydrolase THTE_1854</fullName>
    </recommendedName>
</protein>
<keyword evidence="5" id="KW-1185">Reference proteome</keyword>
<dbReference type="InterPro" id="IPR001279">
    <property type="entry name" value="Metallo-B-lactamas"/>
</dbReference>
<dbReference type="SMART" id="SM00849">
    <property type="entry name" value="Lactamase_B"/>
    <property type="match status" value="1"/>
</dbReference>
<evidence type="ECO:0000259" key="3">
    <source>
        <dbReference type="SMART" id="SM00849"/>
    </source>
</evidence>
<dbReference type="Proteomes" id="UP000215086">
    <property type="component" value="Chromosome"/>
</dbReference>
<feature type="domain" description="Metallo-beta-lactamase" evidence="3">
    <location>
        <begin position="9"/>
        <end position="190"/>
    </location>
</feature>
<evidence type="ECO:0000313" key="4">
    <source>
        <dbReference type="EMBL" id="ASV74456.1"/>
    </source>
</evidence>
<dbReference type="EMBL" id="CP018477">
    <property type="protein sequence ID" value="ASV74456.1"/>
    <property type="molecule type" value="Genomic_DNA"/>
</dbReference>
<evidence type="ECO:0000256" key="1">
    <source>
        <dbReference type="ARBA" id="ARBA00022801"/>
    </source>
</evidence>
<dbReference type="GO" id="GO:0016787">
    <property type="term" value="F:hydrolase activity"/>
    <property type="evidence" value="ECO:0007669"/>
    <property type="project" value="UniProtKB-UniRule"/>
</dbReference>
<sequence length="228" mass="24836">MATELQWLGHGSWLIQTNGTRIVLDPFLDDSPVAPVKSHQVQAEYVLVSHGHFDHIADAEKIAKANQATVISTYEICEWLAKRGVEKTHGMNIGGSYTFPFGRVKMTPAVHTSMLPDGSYGGVAAGFLLTLPEGKVYFACDTGLFLDMQLIGQEGLTLAALPIGDNFTMGPEDALQAVKFLHPKMVVPVHANTWPLIAQDVHAWAERVYKETAVKAVVLEPGESLTLQ</sequence>
<organism evidence="4 5">
    <name type="scientific">Thermogutta terrifontis</name>
    <dbReference type="NCBI Taxonomy" id="1331910"/>
    <lineage>
        <taxon>Bacteria</taxon>
        <taxon>Pseudomonadati</taxon>
        <taxon>Planctomycetota</taxon>
        <taxon>Planctomycetia</taxon>
        <taxon>Pirellulales</taxon>
        <taxon>Thermoguttaceae</taxon>
        <taxon>Thermogutta</taxon>
    </lineage>
</organism>
<dbReference type="InterPro" id="IPR050114">
    <property type="entry name" value="UPF0173_UPF0282_UlaG_hydrolase"/>
</dbReference>
<dbReference type="InterPro" id="IPR036866">
    <property type="entry name" value="RibonucZ/Hydroxyglut_hydro"/>
</dbReference>
<dbReference type="OrthoDB" id="9789133at2"/>
<evidence type="ECO:0000313" key="5">
    <source>
        <dbReference type="Proteomes" id="UP000215086"/>
    </source>
</evidence>
<dbReference type="InterPro" id="IPR022877">
    <property type="entry name" value="UPF0173"/>
</dbReference>
<dbReference type="AlphaFoldDB" id="A0A286RER8"/>
<dbReference type="NCBIfam" id="NF001911">
    <property type="entry name" value="PRK00685.1"/>
    <property type="match status" value="1"/>
</dbReference>
<reference evidence="4 5" key="1">
    <citation type="journal article" name="Front. Microbiol.">
        <title>Sugar Metabolism of the First Thermophilic Planctomycete Thermogutta terrifontis: Comparative Genomic and Transcriptomic Approaches.</title>
        <authorList>
            <person name="Elcheninov A.G."/>
            <person name="Menzel P."/>
            <person name="Gudbergsdottir S.R."/>
            <person name="Slesarev A.I."/>
            <person name="Kadnikov V.V."/>
            <person name="Krogh A."/>
            <person name="Bonch-Osmolovskaya E.A."/>
            <person name="Peng X."/>
            <person name="Kublanov I.V."/>
        </authorList>
    </citation>
    <scope>NUCLEOTIDE SEQUENCE [LARGE SCALE GENOMIC DNA]</scope>
    <source>
        <strain evidence="4 5">R1</strain>
    </source>
</reference>
<dbReference type="SUPFAM" id="SSF56281">
    <property type="entry name" value="Metallo-hydrolase/oxidoreductase"/>
    <property type="match status" value="1"/>
</dbReference>
<proteinExistence type="inferred from homology"/>
<dbReference type="HAMAP" id="MF_00457">
    <property type="entry name" value="UPF0173"/>
    <property type="match status" value="1"/>
</dbReference>
<dbReference type="PANTHER" id="PTHR43546">
    <property type="entry name" value="UPF0173 METAL-DEPENDENT HYDROLASE MJ1163-RELATED"/>
    <property type="match status" value="1"/>
</dbReference>